<evidence type="ECO:0000256" key="7">
    <source>
        <dbReference type="SAM" id="Phobius"/>
    </source>
</evidence>
<organism evidence="9 10">
    <name type="scientific">Botryotinia calthae</name>
    <dbReference type="NCBI Taxonomy" id="38488"/>
    <lineage>
        <taxon>Eukaryota</taxon>
        <taxon>Fungi</taxon>
        <taxon>Dikarya</taxon>
        <taxon>Ascomycota</taxon>
        <taxon>Pezizomycotina</taxon>
        <taxon>Leotiomycetes</taxon>
        <taxon>Helotiales</taxon>
        <taxon>Sclerotiniaceae</taxon>
        <taxon>Botryotinia</taxon>
    </lineage>
</organism>
<evidence type="ECO:0000256" key="1">
    <source>
        <dbReference type="ARBA" id="ARBA00004141"/>
    </source>
</evidence>
<feature type="region of interest" description="Disordered" evidence="6">
    <location>
        <begin position="307"/>
        <end position="333"/>
    </location>
</feature>
<keyword evidence="3 7" id="KW-1133">Transmembrane helix</keyword>
<evidence type="ECO:0000256" key="6">
    <source>
        <dbReference type="SAM" id="MobiDB-lite"/>
    </source>
</evidence>
<dbReference type="AlphaFoldDB" id="A0A4Y8CK85"/>
<evidence type="ECO:0000256" key="4">
    <source>
        <dbReference type="ARBA" id="ARBA00023136"/>
    </source>
</evidence>
<evidence type="ECO:0000256" key="3">
    <source>
        <dbReference type="ARBA" id="ARBA00022989"/>
    </source>
</evidence>
<evidence type="ECO:0000313" key="9">
    <source>
        <dbReference type="EMBL" id="TEY35930.1"/>
    </source>
</evidence>
<accession>A0A4Y8CK85</accession>
<dbReference type="PANTHER" id="PTHR33048">
    <property type="entry name" value="PTH11-LIKE INTEGRAL MEMBRANE PROTEIN (AFU_ORTHOLOGUE AFUA_5G11245)"/>
    <property type="match status" value="1"/>
</dbReference>
<feature type="domain" description="Rhodopsin" evidence="8">
    <location>
        <begin position="28"/>
        <end position="266"/>
    </location>
</feature>
<dbReference type="InterPro" id="IPR052337">
    <property type="entry name" value="SAT4-like"/>
</dbReference>
<comment type="caution">
    <text evidence="9">The sequence shown here is derived from an EMBL/GenBank/DDBJ whole genome shotgun (WGS) entry which is preliminary data.</text>
</comment>
<feature type="transmembrane region" description="Helical" evidence="7">
    <location>
        <begin position="46"/>
        <end position="69"/>
    </location>
</feature>
<dbReference type="STRING" id="38488.A0A4Y8CK85"/>
<feature type="transmembrane region" description="Helical" evidence="7">
    <location>
        <begin position="6"/>
        <end position="26"/>
    </location>
</feature>
<evidence type="ECO:0000259" key="8">
    <source>
        <dbReference type="Pfam" id="PF20684"/>
    </source>
</evidence>
<feature type="transmembrane region" description="Helical" evidence="7">
    <location>
        <begin position="89"/>
        <end position="114"/>
    </location>
</feature>
<dbReference type="Pfam" id="PF20684">
    <property type="entry name" value="Fung_rhodopsin"/>
    <property type="match status" value="1"/>
</dbReference>
<evidence type="ECO:0000313" key="10">
    <source>
        <dbReference type="Proteomes" id="UP000297299"/>
    </source>
</evidence>
<sequence>MGHLSAFGPIIILVMWIETFAAAIFVGLRMYTRYYIVQATGYDDWLLVASLILFVAYTSFCTAAATQGLGSHFADITPAQFVMSNKMEIAGQTCNIIVIATSKSAVAVFLLRLVVFPWHKVFLRVCIASTVIVCVSCATLDFFQRTPVAAVFDPSLPHTVNFSFTLNTIVSASYTAMIDFTLALFPWYFLAPVQLKKKERLTISFGLTLGVFAGICGIVRAIELGSLASRTDYTYKTVRLILWSSSELLVAIVCTCIPVLRPLYKRLRGQTKSSDEGSGPYPNKRGGDLGGGYAFSSLRRDEFSANERGRVGGRSNYNTQVDSERSERGMDNGSDESILREAWRLGIKETVEVNVSYGKEGDEEIGVPRGASVRGESSNVRGGERAPSVHGF</sequence>
<feature type="region of interest" description="Disordered" evidence="6">
    <location>
        <begin position="361"/>
        <end position="392"/>
    </location>
</feature>
<keyword evidence="10" id="KW-1185">Reference proteome</keyword>
<evidence type="ECO:0000256" key="5">
    <source>
        <dbReference type="ARBA" id="ARBA00038359"/>
    </source>
</evidence>
<gene>
    <name evidence="9" type="ORF">BOTCAL_0574g00050</name>
</gene>
<feature type="transmembrane region" description="Helical" evidence="7">
    <location>
        <begin position="164"/>
        <end position="189"/>
    </location>
</feature>
<reference evidence="9 10" key="1">
    <citation type="submission" date="2017-11" db="EMBL/GenBank/DDBJ databases">
        <title>Comparative genomics of Botrytis spp.</title>
        <authorList>
            <person name="Valero-Jimenez C.A."/>
            <person name="Tapia P."/>
            <person name="Veloso J."/>
            <person name="Silva-Moreno E."/>
            <person name="Staats M."/>
            <person name="Valdes J.H."/>
            <person name="Van Kan J.A.L."/>
        </authorList>
    </citation>
    <scope>NUCLEOTIDE SEQUENCE [LARGE SCALE GENOMIC DNA]</scope>
    <source>
        <strain evidence="9 10">MUCL2830</strain>
    </source>
</reference>
<evidence type="ECO:0000256" key="2">
    <source>
        <dbReference type="ARBA" id="ARBA00022692"/>
    </source>
</evidence>
<feature type="transmembrane region" description="Helical" evidence="7">
    <location>
        <begin position="242"/>
        <end position="264"/>
    </location>
</feature>
<dbReference type="PANTHER" id="PTHR33048:SF93">
    <property type="entry name" value="INTEGRAL MEMBRANE PROTEIN"/>
    <property type="match status" value="1"/>
</dbReference>
<feature type="transmembrane region" description="Helical" evidence="7">
    <location>
        <begin position="201"/>
        <end position="222"/>
    </location>
</feature>
<dbReference type="EMBL" id="PHWZ01000572">
    <property type="protein sequence ID" value="TEY35930.1"/>
    <property type="molecule type" value="Genomic_DNA"/>
</dbReference>
<proteinExistence type="inferred from homology"/>
<name>A0A4Y8CK85_9HELO</name>
<dbReference type="GO" id="GO:0016020">
    <property type="term" value="C:membrane"/>
    <property type="evidence" value="ECO:0007669"/>
    <property type="project" value="UniProtKB-SubCell"/>
</dbReference>
<dbReference type="InterPro" id="IPR049326">
    <property type="entry name" value="Rhodopsin_dom_fungi"/>
</dbReference>
<feature type="transmembrane region" description="Helical" evidence="7">
    <location>
        <begin position="121"/>
        <end position="144"/>
    </location>
</feature>
<dbReference type="OrthoDB" id="5417844at2759"/>
<comment type="similarity">
    <text evidence="5">Belongs to the SAT4 family.</text>
</comment>
<keyword evidence="2 7" id="KW-0812">Transmembrane</keyword>
<protein>
    <recommendedName>
        <fullName evidence="8">Rhodopsin domain-containing protein</fullName>
    </recommendedName>
</protein>
<dbReference type="Proteomes" id="UP000297299">
    <property type="component" value="Unassembled WGS sequence"/>
</dbReference>
<comment type="subcellular location">
    <subcellularLocation>
        <location evidence="1">Membrane</location>
        <topology evidence="1">Multi-pass membrane protein</topology>
    </subcellularLocation>
</comment>
<keyword evidence="4 7" id="KW-0472">Membrane</keyword>